<evidence type="ECO:0000256" key="6">
    <source>
        <dbReference type="ARBA" id="ARBA00023015"/>
    </source>
</evidence>
<keyword evidence="6" id="KW-0805">Transcription regulation</keyword>
<dbReference type="Gene3D" id="2.60.40.10">
    <property type="entry name" value="Immunoglobulins"/>
    <property type="match status" value="1"/>
</dbReference>
<dbReference type="eggNOG" id="COG2205">
    <property type="taxonomic scope" value="Bacteria"/>
</dbReference>
<evidence type="ECO:0000313" key="13">
    <source>
        <dbReference type="Proteomes" id="UP000028007"/>
    </source>
</evidence>
<dbReference type="PROSITE" id="PS50109">
    <property type="entry name" value="HIS_KIN"/>
    <property type="match status" value="1"/>
</dbReference>
<dbReference type="InterPro" id="IPR011123">
    <property type="entry name" value="Y_Y_Y"/>
</dbReference>
<sequence>MILMRVLSILLFLLSFSVYGQVPSGKTMHYTQKEGLSFNIINSINQDKNGFIWFATGNGLNRFDGINFRTFKSDPDDSAGIPDNYIQKLTRDENGSFWISSRKGLYSFDVSTEKFKNHPILPQRSKADVAGISQNTLGNLWVATSGNGFSYLDKKTGHFKNYTMKSLKGLPSNSILSIEEDPFGILWVGTRDAGLCAFRLNRNKVPEQLFSAHNQMPSSRVNAIYRDHLQNMWIATSRGLWLYERKTNNFHVFSAGSHQFISNVFLSLAEDSDHQLYIGLQEGGLYHLDLNKLGEVAPKELIFDQVKDENGFGITPRSVPDLFLDRDENLWLGTYGDGVYMVSKTPAKFKKFKRKLINKSGESYLRYYGMCMDAEGNLWLGTDGDGIYKSRKDGKVLRHYLADGRPNSLTDNAILSAFKDSKNNLWFGTYANGLLRYDPAKDGFVSYKYDPRKSGSIAGNDVRVIHEDDHGNIWIGTNGGGLSKLDGQTGKFINYNMVNSRISSNDVRSLENDEKGNLWIGTYGGGLNYLVVRENKIYPFLQDGKSRVNLSGNILYALHLDGQKRLWIGSEGNGLLVYDTRQKSLLKFSEKNGLADNTVYAILQESPGKVWISTNDGLSSIDLNTKQVYNFSGSDGLQGGQFNAGSAMVDGSSGFMCFGGTEGWNLFYPKTIMPSTFKPQISIIGLQLYGRAEKDKGNLVHVNAGEELTLEANQSVFSIQYAALNYAYPHDAQFAYKLEGLDNDWNYVKRQRSATYRYLQPGTYTFKVIATNQDNIWQENFAAITIHILPPWYKSWWAYTLYAVLVAALIYGFVHYKSKQAKLKYRIRIANLEAQQERELHQSKLSFFTNISHEFRSPLTLIINPVKEMIQDQQTSSDLGNLNIVYRNAKRLLSLIDQLLLFNKAETQSDQLNISRINLIELCEEVFLCFSYQATKKNITYTFEKESDYTELYADREKIEIALFNLISNALRHTADGGIVKLSILESQTNVSITVADTGTGIDPKIGNKVFERFYKSQQHQKNFKGGFGIGLFLVKNFVDNHHGQVSFTSKVNEGTIFKIELLKGKHHFKQHLILDHQPQSSVILDELNTFEQDFTELNTTESQEFRQDENALDLQQGILSEKPTLLIIDDNDDIRRYISSIFKPKYEILEAINGEDGLLMIVKYLPDIIISDVLMQNMDGLALCSLVKADPALNHIPFILLTASSSPETRLKGIEGGADAYVSKPFDKKFLIVTVDSLLKSRNNLQTYFYNKITLKSANLKISADYKEFLDRCIDIVERHITDPNFGISTLADEIGMSRSNLYTKIKSISGQSSNSFIRFIRLRKAAEIFIHTDLTVQETTLLVGIRDARYFREQFYKLFAMNPSDYIKKYRKVFGSKYAVHKSLLKGKEEK</sequence>
<evidence type="ECO:0000259" key="11">
    <source>
        <dbReference type="PROSITE" id="PS50110"/>
    </source>
</evidence>
<dbReference type="SUPFAM" id="SSF63829">
    <property type="entry name" value="Calcium-dependent phosphotriesterase"/>
    <property type="match status" value="3"/>
</dbReference>
<dbReference type="Pfam" id="PF07495">
    <property type="entry name" value="Y_Y_Y"/>
    <property type="match status" value="1"/>
</dbReference>
<evidence type="ECO:0000256" key="7">
    <source>
        <dbReference type="ARBA" id="ARBA00023163"/>
    </source>
</evidence>
<dbReference type="Pfam" id="PF02518">
    <property type="entry name" value="HATPase_c"/>
    <property type="match status" value="1"/>
</dbReference>
<dbReference type="Gene3D" id="1.10.10.60">
    <property type="entry name" value="Homeodomain-like"/>
    <property type="match status" value="1"/>
</dbReference>
<dbReference type="eggNOG" id="COG0745">
    <property type="taxonomic scope" value="Bacteria"/>
</dbReference>
<dbReference type="Proteomes" id="UP000028007">
    <property type="component" value="Unassembled WGS sequence"/>
</dbReference>
<keyword evidence="3 8" id="KW-0597">Phosphoprotein</keyword>
<protein>
    <recommendedName>
        <fullName evidence="2">histidine kinase</fullName>
        <ecNumber evidence="2">2.7.13.3</ecNumber>
    </recommendedName>
</protein>
<dbReference type="InterPro" id="IPR003661">
    <property type="entry name" value="HisK_dim/P_dom"/>
</dbReference>
<dbReference type="GO" id="GO:0003700">
    <property type="term" value="F:DNA-binding transcription factor activity"/>
    <property type="evidence" value="ECO:0007669"/>
    <property type="project" value="InterPro"/>
</dbReference>
<dbReference type="InterPro" id="IPR005467">
    <property type="entry name" value="His_kinase_dom"/>
</dbReference>
<dbReference type="Gene3D" id="3.30.565.10">
    <property type="entry name" value="Histidine kinase-like ATPase, C-terminal domain"/>
    <property type="match status" value="1"/>
</dbReference>
<keyword evidence="13" id="KW-1185">Reference proteome</keyword>
<dbReference type="InterPro" id="IPR004358">
    <property type="entry name" value="Sig_transdc_His_kin-like_C"/>
</dbReference>
<evidence type="ECO:0000313" key="12">
    <source>
        <dbReference type="EMBL" id="KEQ31769.1"/>
    </source>
</evidence>
<dbReference type="SMART" id="SM00342">
    <property type="entry name" value="HTH_ARAC"/>
    <property type="match status" value="1"/>
</dbReference>
<keyword evidence="5" id="KW-0418">Kinase</keyword>
<dbReference type="SMART" id="SM00448">
    <property type="entry name" value="REC"/>
    <property type="match status" value="1"/>
</dbReference>
<evidence type="ECO:0000256" key="2">
    <source>
        <dbReference type="ARBA" id="ARBA00012438"/>
    </source>
</evidence>
<evidence type="ECO:0000256" key="5">
    <source>
        <dbReference type="ARBA" id="ARBA00022777"/>
    </source>
</evidence>
<keyword evidence="7" id="KW-0804">Transcription</keyword>
<dbReference type="SMART" id="SM00387">
    <property type="entry name" value="HATPase_c"/>
    <property type="match status" value="1"/>
</dbReference>
<feature type="domain" description="Histidine kinase" evidence="10">
    <location>
        <begin position="850"/>
        <end position="1066"/>
    </location>
</feature>
<dbReference type="CDD" id="cd00146">
    <property type="entry name" value="PKD"/>
    <property type="match status" value="1"/>
</dbReference>
<dbReference type="Gene3D" id="1.10.287.130">
    <property type="match status" value="1"/>
</dbReference>
<dbReference type="SUPFAM" id="SSF55874">
    <property type="entry name" value="ATPase domain of HSP90 chaperone/DNA topoisomerase II/histidine kinase"/>
    <property type="match status" value="1"/>
</dbReference>
<reference evidence="12 13" key="1">
    <citation type="journal article" date="1992" name="Int. J. Syst. Bacteriol.">
        <title>Sphingobacterium antarcticus sp. nov. a Psychrotrophic Bacterium from the Soils of Schirmacher Oasis, Antarctica.</title>
        <authorList>
            <person name="Shivaji S."/>
            <person name="Ray M.K."/>
            <person name="Rao N.S."/>
            <person name="Saiserr L."/>
            <person name="Jagannadham M.V."/>
            <person name="Kumar G.S."/>
            <person name="Reddy G."/>
            <person name="Bhargava P.M."/>
        </authorList>
    </citation>
    <scope>NUCLEOTIDE SEQUENCE [LARGE SCALE GENOMIC DNA]</scope>
    <source>
        <strain evidence="12 13">4BY</strain>
    </source>
</reference>
<proteinExistence type="predicted"/>
<feature type="domain" description="HTH araC/xylS-type" evidence="9">
    <location>
        <begin position="1272"/>
        <end position="1371"/>
    </location>
</feature>
<dbReference type="PROSITE" id="PS01124">
    <property type="entry name" value="HTH_ARAC_FAMILY_2"/>
    <property type="match status" value="1"/>
</dbReference>
<dbReference type="Pfam" id="PF00072">
    <property type="entry name" value="Response_reg"/>
    <property type="match status" value="1"/>
</dbReference>
<dbReference type="Pfam" id="PF00512">
    <property type="entry name" value="HisKA"/>
    <property type="match status" value="1"/>
</dbReference>
<dbReference type="InterPro" id="IPR011006">
    <property type="entry name" value="CheY-like_superfamily"/>
</dbReference>
<evidence type="ECO:0000259" key="10">
    <source>
        <dbReference type="PROSITE" id="PS50109"/>
    </source>
</evidence>
<dbReference type="OrthoDB" id="9809670at2"/>
<dbReference type="SMART" id="SM00388">
    <property type="entry name" value="HisKA"/>
    <property type="match status" value="1"/>
</dbReference>
<dbReference type="InterPro" id="IPR036890">
    <property type="entry name" value="HATPase_C_sf"/>
</dbReference>
<name>A0A081PM46_9SPHI</name>
<dbReference type="PRINTS" id="PR00344">
    <property type="entry name" value="BCTRLSENSOR"/>
</dbReference>
<feature type="domain" description="Response regulatory" evidence="11">
    <location>
        <begin position="1125"/>
        <end position="1240"/>
    </location>
</feature>
<dbReference type="EMBL" id="JNFF01000002">
    <property type="protein sequence ID" value="KEQ31769.1"/>
    <property type="molecule type" value="Genomic_DNA"/>
</dbReference>
<dbReference type="InterPro" id="IPR013783">
    <property type="entry name" value="Ig-like_fold"/>
</dbReference>
<dbReference type="PANTHER" id="PTHR43547">
    <property type="entry name" value="TWO-COMPONENT HISTIDINE KINASE"/>
    <property type="match status" value="1"/>
</dbReference>
<dbReference type="GO" id="GO:0043565">
    <property type="term" value="F:sequence-specific DNA binding"/>
    <property type="evidence" value="ECO:0007669"/>
    <property type="project" value="InterPro"/>
</dbReference>
<feature type="modified residue" description="4-aspartylphosphate" evidence="8">
    <location>
        <position position="1173"/>
    </location>
</feature>
<dbReference type="SUPFAM" id="SSF47384">
    <property type="entry name" value="Homodimeric domain of signal transducing histidine kinase"/>
    <property type="match status" value="1"/>
</dbReference>
<dbReference type="Gene3D" id="3.40.50.2300">
    <property type="match status" value="1"/>
</dbReference>
<evidence type="ECO:0000256" key="4">
    <source>
        <dbReference type="ARBA" id="ARBA00022679"/>
    </source>
</evidence>
<dbReference type="InterPro" id="IPR009057">
    <property type="entry name" value="Homeodomain-like_sf"/>
</dbReference>
<dbReference type="Pfam" id="PF07494">
    <property type="entry name" value="Reg_prop"/>
    <property type="match status" value="7"/>
</dbReference>
<accession>A0A081PM46</accession>
<dbReference type="EC" id="2.7.13.3" evidence="2"/>
<evidence type="ECO:0000259" key="9">
    <source>
        <dbReference type="PROSITE" id="PS01124"/>
    </source>
</evidence>
<dbReference type="SUPFAM" id="SSF52172">
    <property type="entry name" value="CheY-like"/>
    <property type="match status" value="1"/>
</dbReference>
<dbReference type="CDD" id="cd00082">
    <property type="entry name" value="HisKA"/>
    <property type="match status" value="1"/>
</dbReference>
<dbReference type="Gene3D" id="2.130.10.10">
    <property type="entry name" value="YVTN repeat-like/Quinoprotein amine dehydrogenase"/>
    <property type="match status" value="3"/>
</dbReference>
<dbReference type="RefSeq" id="WP_081857443.1">
    <property type="nucleotide sequence ID" value="NZ_JNFF01000002.1"/>
</dbReference>
<dbReference type="PANTHER" id="PTHR43547:SF2">
    <property type="entry name" value="HYBRID SIGNAL TRANSDUCTION HISTIDINE KINASE C"/>
    <property type="match status" value="1"/>
</dbReference>
<dbReference type="GO" id="GO:0000155">
    <property type="term" value="F:phosphorelay sensor kinase activity"/>
    <property type="evidence" value="ECO:0007669"/>
    <property type="project" value="InterPro"/>
</dbReference>
<dbReference type="SUPFAM" id="SSF46689">
    <property type="entry name" value="Homeodomain-like"/>
    <property type="match status" value="1"/>
</dbReference>
<comment type="caution">
    <text evidence="12">The sequence shown here is derived from an EMBL/GenBank/DDBJ whole genome shotgun (WGS) entry which is preliminary data.</text>
</comment>
<comment type="catalytic activity">
    <reaction evidence="1">
        <text>ATP + protein L-histidine = ADP + protein N-phospho-L-histidine.</text>
        <dbReference type="EC" id="2.7.13.3"/>
    </reaction>
</comment>
<dbReference type="InterPro" id="IPR018060">
    <property type="entry name" value="HTH_AraC"/>
</dbReference>
<organism evidence="12 13">
    <name type="scientific">Pedobacter antarcticus 4BY</name>
    <dbReference type="NCBI Taxonomy" id="1358423"/>
    <lineage>
        <taxon>Bacteria</taxon>
        <taxon>Pseudomonadati</taxon>
        <taxon>Bacteroidota</taxon>
        <taxon>Sphingobacteriia</taxon>
        <taxon>Sphingobacteriales</taxon>
        <taxon>Sphingobacteriaceae</taxon>
        <taxon>Pedobacter</taxon>
    </lineage>
</organism>
<dbReference type="FunFam" id="3.30.565.10:FF:000006">
    <property type="entry name" value="Sensor histidine kinase WalK"/>
    <property type="match status" value="1"/>
</dbReference>
<dbReference type="CDD" id="cd00075">
    <property type="entry name" value="HATPase"/>
    <property type="match status" value="1"/>
</dbReference>
<evidence type="ECO:0000256" key="3">
    <source>
        <dbReference type="ARBA" id="ARBA00022553"/>
    </source>
</evidence>
<gene>
    <name evidence="12" type="ORF">N180_11645</name>
</gene>
<dbReference type="InterPro" id="IPR003594">
    <property type="entry name" value="HATPase_dom"/>
</dbReference>
<dbReference type="InterPro" id="IPR011110">
    <property type="entry name" value="Reg_prop"/>
</dbReference>
<dbReference type="InterPro" id="IPR036097">
    <property type="entry name" value="HisK_dim/P_sf"/>
</dbReference>
<dbReference type="Pfam" id="PF12833">
    <property type="entry name" value="HTH_18"/>
    <property type="match status" value="1"/>
</dbReference>
<evidence type="ECO:0000256" key="8">
    <source>
        <dbReference type="PROSITE-ProRule" id="PRU00169"/>
    </source>
</evidence>
<dbReference type="PROSITE" id="PS50110">
    <property type="entry name" value="RESPONSE_REGULATORY"/>
    <property type="match status" value="1"/>
</dbReference>
<evidence type="ECO:0000256" key="1">
    <source>
        <dbReference type="ARBA" id="ARBA00000085"/>
    </source>
</evidence>
<dbReference type="InterPro" id="IPR015943">
    <property type="entry name" value="WD40/YVTN_repeat-like_dom_sf"/>
</dbReference>
<dbReference type="InterPro" id="IPR001789">
    <property type="entry name" value="Sig_transdc_resp-reg_receiver"/>
</dbReference>
<keyword evidence="4" id="KW-0808">Transferase</keyword>
<dbReference type="eggNOG" id="COG3292">
    <property type="taxonomic scope" value="Bacteria"/>
</dbReference>